<comment type="caution">
    <text evidence="1">The sequence shown here is derived from an EMBL/GenBank/DDBJ whole genome shotgun (WGS) entry which is preliminary data.</text>
</comment>
<feature type="non-terminal residue" evidence="1">
    <location>
        <position position="254"/>
    </location>
</feature>
<proteinExistence type="predicted"/>
<evidence type="ECO:0000313" key="1">
    <source>
        <dbReference type="EMBL" id="GMT09435.1"/>
    </source>
</evidence>
<name>A0AAV5UV82_9BILA</name>
<dbReference type="EMBL" id="BTSY01000001">
    <property type="protein sequence ID" value="GMT09435.1"/>
    <property type="molecule type" value="Genomic_DNA"/>
</dbReference>
<evidence type="ECO:0008006" key="3">
    <source>
        <dbReference type="Google" id="ProtNLM"/>
    </source>
</evidence>
<sequence length="254" mass="28003">FVLLLSNASDNHNSCLRGDRECGVSQTSLLRRKIEETILLDSSLGQIVLVIIHIGSDVARDILIVNLSVGLASHRITRRHSGRFEHERHEGGRANDRKSLGRWTNGTLRLSARRLHHGKIARRLDGGAVARRTVRHGSTLLRLLLLLPLADGRLAHALLRRTRRPLQLAALALDCGGSCLVILEDGRSVRLLFLLRTTISRAELIFLGSTGDLGNLGGGRLLFSLFHPLQLPFLDPAISQLHLFSSSSRCSPSR</sequence>
<gene>
    <name evidence="1" type="ORF">PFISCL1PPCAC_732</name>
</gene>
<feature type="non-terminal residue" evidence="1">
    <location>
        <position position="1"/>
    </location>
</feature>
<reference evidence="1" key="1">
    <citation type="submission" date="2023-10" db="EMBL/GenBank/DDBJ databases">
        <title>Genome assembly of Pristionchus species.</title>
        <authorList>
            <person name="Yoshida K."/>
            <person name="Sommer R.J."/>
        </authorList>
    </citation>
    <scope>NUCLEOTIDE SEQUENCE</scope>
    <source>
        <strain evidence="1">RS5133</strain>
    </source>
</reference>
<protein>
    <recommendedName>
        <fullName evidence="3">G protein-coupled receptor</fullName>
    </recommendedName>
</protein>
<accession>A0AAV5UV82</accession>
<keyword evidence="2" id="KW-1185">Reference proteome</keyword>
<dbReference type="AlphaFoldDB" id="A0AAV5UV82"/>
<evidence type="ECO:0000313" key="2">
    <source>
        <dbReference type="Proteomes" id="UP001432322"/>
    </source>
</evidence>
<organism evidence="1 2">
    <name type="scientific">Pristionchus fissidentatus</name>
    <dbReference type="NCBI Taxonomy" id="1538716"/>
    <lineage>
        <taxon>Eukaryota</taxon>
        <taxon>Metazoa</taxon>
        <taxon>Ecdysozoa</taxon>
        <taxon>Nematoda</taxon>
        <taxon>Chromadorea</taxon>
        <taxon>Rhabditida</taxon>
        <taxon>Rhabditina</taxon>
        <taxon>Diplogasteromorpha</taxon>
        <taxon>Diplogasteroidea</taxon>
        <taxon>Neodiplogasteridae</taxon>
        <taxon>Pristionchus</taxon>
    </lineage>
</organism>
<dbReference type="Proteomes" id="UP001432322">
    <property type="component" value="Unassembled WGS sequence"/>
</dbReference>